<dbReference type="PROSITE" id="PS50090">
    <property type="entry name" value="MYB_LIKE"/>
    <property type="match status" value="2"/>
</dbReference>
<evidence type="ECO:0000313" key="7">
    <source>
        <dbReference type="Proteomes" id="UP000013827"/>
    </source>
</evidence>
<dbReference type="InterPro" id="IPR050560">
    <property type="entry name" value="MYB_TF"/>
</dbReference>
<dbReference type="PaxDb" id="2903-EOD36865"/>
<dbReference type="PANTHER" id="PTHR45614">
    <property type="entry name" value="MYB PROTEIN-RELATED"/>
    <property type="match status" value="1"/>
</dbReference>
<dbReference type="SMART" id="SM00717">
    <property type="entry name" value="SANT"/>
    <property type="match status" value="2"/>
</dbReference>
<dbReference type="eggNOG" id="KOG0048">
    <property type="taxonomic scope" value="Eukaryota"/>
</dbReference>
<dbReference type="FunFam" id="1.10.10.60:FF:000010">
    <property type="entry name" value="Transcriptional activator Myb isoform A"/>
    <property type="match status" value="1"/>
</dbReference>
<feature type="domain" description="HTH myb-type" evidence="5">
    <location>
        <begin position="19"/>
        <end position="70"/>
    </location>
</feature>
<protein>
    <submittedName>
        <fullName evidence="6">Uncharacterized protein</fullName>
    </submittedName>
</protein>
<proteinExistence type="predicted"/>
<keyword evidence="1" id="KW-0677">Repeat</keyword>
<dbReference type="InterPro" id="IPR009057">
    <property type="entry name" value="Homeodomain-like_sf"/>
</dbReference>
<evidence type="ECO:0000256" key="3">
    <source>
        <dbReference type="SAM" id="MobiDB-lite"/>
    </source>
</evidence>
<dbReference type="EnsemblProtists" id="EOD36865">
    <property type="protein sequence ID" value="EOD36865"/>
    <property type="gene ID" value="EMIHUDRAFT_63005"/>
</dbReference>
<dbReference type="CDD" id="cd00167">
    <property type="entry name" value="SANT"/>
    <property type="match status" value="2"/>
</dbReference>
<keyword evidence="7" id="KW-1185">Reference proteome</keyword>
<keyword evidence="2" id="KW-0238">DNA-binding</keyword>
<dbReference type="Gene3D" id="1.10.10.60">
    <property type="entry name" value="Homeodomain-like"/>
    <property type="match status" value="2"/>
</dbReference>
<dbReference type="RefSeq" id="XP_005789294.1">
    <property type="nucleotide sequence ID" value="XM_005789237.1"/>
</dbReference>
<dbReference type="GO" id="GO:0005634">
    <property type="term" value="C:nucleus"/>
    <property type="evidence" value="ECO:0007669"/>
    <property type="project" value="TreeGrafter"/>
</dbReference>
<dbReference type="KEGG" id="ehx:EMIHUDRAFT_63005"/>
<evidence type="ECO:0000259" key="4">
    <source>
        <dbReference type="PROSITE" id="PS50090"/>
    </source>
</evidence>
<dbReference type="GO" id="GO:0000981">
    <property type="term" value="F:DNA-binding transcription factor activity, RNA polymerase II-specific"/>
    <property type="evidence" value="ECO:0007669"/>
    <property type="project" value="TreeGrafter"/>
</dbReference>
<dbReference type="Proteomes" id="UP000013827">
    <property type="component" value="Unassembled WGS sequence"/>
</dbReference>
<feature type="domain" description="Myb-like" evidence="4">
    <location>
        <begin position="19"/>
        <end position="70"/>
    </location>
</feature>
<dbReference type="PANTHER" id="PTHR45614:SF25">
    <property type="entry name" value="MYB PROTEIN"/>
    <property type="match status" value="1"/>
</dbReference>
<dbReference type="GO" id="GO:0000978">
    <property type="term" value="F:RNA polymerase II cis-regulatory region sequence-specific DNA binding"/>
    <property type="evidence" value="ECO:0007669"/>
    <property type="project" value="TreeGrafter"/>
</dbReference>
<dbReference type="AlphaFoldDB" id="A0A0D3KM80"/>
<organism evidence="6 7">
    <name type="scientific">Emiliania huxleyi (strain CCMP1516)</name>
    <dbReference type="NCBI Taxonomy" id="280463"/>
    <lineage>
        <taxon>Eukaryota</taxon>
        <taxon>Haptista</taxon>
        <taxon>Haptophyta</taxon>
        <taxon>Prymnesiophyceae</taxon>
        <taxon>Isochrysidales</taxon>
        <taxon>Noelaerhabdaceae</taxon>
        <taxon>Emiliania</taxon>
    </lineage>
</organism>
<reference evidence="6" key="2">
    <citation type="submission" date="2024-10" db="UniProtKB">
        <authorList>
            <consortium name="EnsemblProtists"/>
        </authorList>
    </citation>
    <scope>IDENTIFICATION</scope>
</reference>
<name>A0A0D3KM80_EMIH1</name>
<evidence type="ECO:0000256" key="1">
    <source>
        <dbReference type="ARBA" id="ARBA00022737"/>
    </source>
</evidence>
<accession>A0A0D3KM80</accession>
<dbReference type="GeneID" id="17282135"/>
<dbReference type="Pfam" id="PF00249">
    <property type="entry name" value="Myb_DNA-binding"/>
    <property type="match status" value="2"/>
</dbReference>
<dbReference type="PROSITE" id="PS51294">
    <property type="entry name" value="HTH_MYB"/>
    <property type="match status" value="2"/>
</dbReference>
<feature type="region of interest" description="Disordered" evidence="3">
    <location>
        <begin position="1"/>
        <end position="28"/>
    </location>
</feature>
<dbReference type="SUPFAM" id="SSF46689">
    <property type="entry name" value="Homeodomain-like"/>
    <property type="match status" value="1"/>
</dbReference>
<feature type="domain" description="HTH myb-type" evidence="5">
    <location>
        <begin position="71"/>
        <end position="121"/>
    </location>
</feature>
<dbReference type="InterPro" id="IPR001005">
    <property type="entry name" value="SANT/Myb"/>
</dbReference>
<dbReference type="HOGENOM" id="CLU_028567_26_4_1"/>
<sequence length="121" mass="13781">MAARPLRSLPVQPAKPAAEPSPSRQRWGTIEDSALRDLVRVYGTSSWTMVAASLHGRSGKQCRERWNNHLAETVNKEPWSPEEDAKIISLQRMYGNRWAQISRQLPGRTDNAIKNHWHATL</sequence>
<dbReference type="OMA" id="HGNKWTE"/>
<evidence type="ECO:0000313" key="6">
    <source>
        <dbReference type="EnsemblProtists" id="EOD36865"/>
    </source>
</evidence>
<evidence type="ECO:0000256" key="2">
    <source>
        <dbReference type="ARBA" id="ARBA00023125"/>
    </source>
</evidence>
<dbReference type="InterPro" id="IPR017930">
    <property type="entry name" value="Myb_dom"/>
</dbReference>
<feature type="domain" description="Myb-like" evidence="4">
    <location>
        <begin position="71"/>
        <end position="121"/>
    </location>
</feature>
<reference evidence="7" key="1">
    <citation type="journal article" date="2013" name="Nature">
        <title>Pan genome of the phytoplankton Emiliania underpins its global distribution.</title>
        <authorList>
            <person name="Read B.A."/>
            <person name="Kegel J."/>
            <person name="Klute M.J."/>
            <person name="Kuo A."/>
            <person name="Lefebvre S.C."/>
            <person name="Maumus F."/>
            <person name="Mayer C."/>
            <person name="Miller J."/>
            <person name="Monier A."/>
            <person name="Salamov A."/>
            <person name="Young J."/>
            <person name="Aguilar M."/>
            <person name="Claverie J.M."/>
            <person name="Frickenhaus S."/>
            <person name="Gonzalez K."/>
            <person name="Herman E.K."/>
            <person name="Lin Y.C."/>
            <person name="Napier J."/>
            <person name="Ogata H."/>
            <person name="Sarno A.F."/>
            <person name="Shmutz J."/>
            <person name="Schroeder D."/>
            <person name="de Vargas C."/>
            <person name="Verret F."/>
            <person name="von Dassow P."/>
            <person name="Valentin K."/>
            <person name="Van de Peer Y."/>
            <person name="Wheeler G."/>
            <person name="Dacks J.B."/>
            <person name="Delwiche C.F."/>
            <person name="Dyhrman S.T."/>
            <person name="Glockner G."/>
            <person name="John U."/>
            <person name="Richards T."/>
            <person name="Worden A.Z."/>
            <person name="Zhang X."/>
            <person name="Grigoriev I.V."/>
            <person name="Allen A.E."/>
            <person name="Bidle K."/>
            <person name="Borodovsky M."/>
            <person name="Bowler C."/>
            <person name="Brownlee C."/>
            <person name="Cock J.M."/>
            <person name="Elias M."/>
            <person name="Gladyshev V.N."/>
            <person name="Groth M."/>
            <person name="Guda C."/>
            <person name="Hadaegh A."/>
            <person name="Iglesias-Rodriguez M.D."/>
            <person name="Jenkins J."/>
            <person name="Jones B.M."/>
            <person name="Lawson T."/>
            <person name="Leese F."/>
            <person name="Lindquist E."/>
            <person name="Lobanov A."/>
            <person name="Lomsadze A."/>
            <person name="Malik S.B."/>
            <person name="Marsh M.E."/>
            <person name="Mackinder L."/>
            <person name="Mock T."/>
            <person name="Mueller-Roeber B."/>
            <person name="Pagarete A."/>
            <person name="Parker M."/>
            <person name="Probert I."/>
            <person name="Quesneville H."/>
            <person name="Raines C."/>
            <person name="Rensing S.A."/>
            <person name="Riano-Pachon D.M."/>
            <person name="Richier S."/>
            <person name="Rokitta S."/>
            <person name="Shiraiwa Y."/>
            <person name="Soanes D.M."/>
            <person name="van der Giezen M."/>
            <person name="Wahlund T.M."/>
            <person name="Williams B."/>
            <person name="Wilson W."/>
            <person name="Wolfe G."/>
            <person name="Wurch L.L."/>
        </authorList>
    </citation>
    <scope>NUCLEOTIDE SEQUENCE</scope>
</reference>
<evidence type="ECO:0000259" key="5">
    <source>
        <dbReference type="PROSITE" id="PS51294"/>
    </source>
</evidence>